<reference evidence="4" key="1">
    <citation type="journal article" date="2014" name="Int. J. Syst. Evol. Microbiol.">
        <title>Complete genome sequence of Corynebacterium casei LMG S-19264T (=DSM 44701T), isolated from a smear-ripened cheese.</title>
        <authorList>
            <consortium name="US DOE Joint Genome Institute (JGI-PGF)"/>
            <person name="Walter F."/>
            <person name="Albersmeier A."/>
            <person name="Kalinowski J."/>
            <person name="Ruckert C."/>
        </authorList>
    </citation>
    <scope>NUCLEOTIDE SEQUENCE</scope>
    <source>
        <strain evidence="4">CGMCC 1.14988</strain>
    </source>
</reference>
<dbReference type="AlphaFoldDB" id="A0A8J3ERX0"/>
<dbReference type="PROSITE" id="PS50887">
    <property type="entry name" value="GGDEF"/>
    <property type="match status" value="1"/>
</dbReference>
<dbReference type="CDD" id="cd01949">
    <property type="entry name" value="GGDEF"/>
    <property type="match status" value="1"/>
</dbReference>
<dbReference type="PANTHER" id="PTHR45138">
    <property type="entry name" value="REGULATORY COMPONENTS OF SENSORY TRANSDUCTION SYSTEM"/>
    <property type="match status" value="1"/>
</dbReference>
<gene>
    <name evidence="4" type="ORF">GCM10011354_16360</name>
</gene>
<dbReference type="SMART" id="SM00267">
    <property type="entry name" value="GGDEF"/>
    <property type="match status" value="1"/>
</dbReference>
<dbReference type="EMBL" id="BMHA01000005">
    <property type="protein sequence ID" value="GGI05889.1"/>
    <property type="molecule type" value="Genomic_DNA"/>
</dbReference>
<feature type="transmembrane region" description="Helical" evidence="2">
    <location>
        <begin position="87"/>
        <end position="107"/>
    </location>
</feature>
<sequence>MARRTSLGLVLAGVLWATAQVVLPASVAGVVYLAGGVMALVALGSALRWRPLVRRGAWVTLTLAIATSVVADVVWETYARLGLDPFPSLADVFYLAAYPLYGLALWLLGRRGRVADRGVLTDALILGLAGMVLGWTYVLAPLATGSDVRLLERLVTLSYPVGDLVLLPLIARLVFAHGARIRAHLLVLLALLVLLVADVLFTVDVLADAYAGGLLDGLWVLSYLLIAAAAWHPSAAEEPPPLAPIDVVSRRRLGALAAASVLAPVLLLVHDPPRTSVGWVAGVASILLFLLVVRRMSILVSQVDEQARELDRLSRTDALTGAANRRALDEELEHALARYERDRRPLAFALLDLDRFKDFNDTYGHPSGDALLQDAVQRWTAELREVDLLARYGGEEFAVLLPGCDAEAAQIAVARLRAVVPGDQTCSAGIALARPGVALSRLVRQADDALYEAKRRGRDRAVLAGSGPGDRPATAPTADPAQGSGPTTR</sequence>
<keyword evidence="2" id="KW-1133">Transmembrane helix</keyword>
<comment type="caution">
    <text evidence="4">The sequence shown here is derived from an EMBL/GenBank/DDBJ whole genome shotgun (WGS) entry which is preliminary data.</text>
</comment>
<dbReference type="Gene3D" id="3.30.70.270">
    <property type="match status" value="1"/>
</dbReference>
<dbReference type="InterPro" id="IPR043128">
    <property type="entry name" value="Rev_trsase/Diguanyl_cyclase"/>
</dbReference>
<dbReference type="InterPro" id="IPR029787">
    <property type="entry name" value="Nucleotide_cyclase"/>
</dbReference>
<organism evidence="4 5">
    <name type="scientific">Egicoccus halophilus</name>
    <dbReference type="NCBI Taxonomy" id="1670830"/>
    <lineage>
        <taxon>Bacteria</taxon>
        <taxon>Bacillati</taxon>
        <taxon>Actinomycetota</taxon>
        <taxon>Nitriliruptoria</taxon>
        <taxon>Egicoccales</taxon>
        <taxon>Egicoccaceae</taxon>
        <taxon>Egicoccus</taxon>
    </lineage>
</organism>
<feature type="transmembrane region" description="Helical" evidence="2">
    <location>
        <begin position="157"/>
        <end position="176"/>
    </location>
</feature>
<evidence type="ECO:0000259" key="3">
    <source>
        <dbReference type="PROSITE" id="PS50887"/>
    </source>
</evidence>
<feature type="transmembrane region" description="Helical" evidence="2">
    <location>
        <begin position="276"/>
        <end position="293"/>
    </location>
</feature>
<evidence type="ECO:0000313" key="5">
    <source>
        <dbReference type="Proteomes" id="UP000650511"/>
    </source>
</evidence>
<feature type="transmembrane region" description="Helical" evidence="2">
    <location>
        <begin position="183"/>
        <end position="203"/>
    </location>
</feature>
<evidence type="ECO:0000256" key="2">
    <source>
        <dbReference type="SAM" id="Phobius"/>
    </source>
</evidence>
<dbReference type="RefSeq" id="WP_130648589.1">
    <property type="nucleotide sequence ID" value="NZ_BMHA01000005.1"/>
</dbReference>
<feature type="transmembrane region" description="Helical" evidence="2">
    <location>
        <begin position="119"/>
        <end position="137"/>
    </location>
</feature>
<keyword evidence="5" id="KW-1185">Reference proteome</keyword>
<dbReference type="PANTHER" id="PTHR45138:SF9">
    <property type="entry name" value="DIGUANYLATE CYCLASE DGCM-RELATED"/>
    <property type="match status" value="1"/>
</dbReference>
<dbReference type="GO" id="GO:0052621">
    <property type="term" value="F:diguanylate cyclase activity"/>
    <property type="evidence" value="ECO:0007669"/>
    <property type="project" value="TreeGrafter"/>
</dbReference>
<evidence type="ECO:0000313" key="4">
    <source>
        <dbReference type="EMBL" id="GGI05889.1"/>
    </source>
</evidence>
<accession>A0A8J3ERX0</accession>
<dbReference type="Pfam" id="PF00990">
    <property type="entry name" value="GGDEF"/>
    <property type="match status" value="1"/>
</dbReference>
<proteinExistence type="predicted"/>
<feature type="transmembrane region" description="Helical" evidence="2">
    <location>
        <begin position="56"/>
        <end position="75"/>
    </location>
</feature>
<dbReference type="SUPFAM" id="SSF55073">
    <property type="entry name" value="Nucleotide cyclase"/>
    <property type="match status" value="1"/>
</dbReference>
<keyword evidence="2" id="KW-0812">Transmembrane</keyword>
<dbReference type="NCBIfam" id="TIGR00254">
    <property type="entry name" value="GGDEF"/>
    <property type="match status" value="1"/>
</dbReference>
<feature type="domain" description="GGDEF" evidence="3">
    <location>
        <begin position="344"/>
        <end position="466"/>
    </location>
</feature>
<evidence type="ECO:0000256" key="1">
    <source>
        <dbReference type="SAM" id="MobiDB-lite"/>
    </source>
</evidence>
<name>A0A8J3ERX0_9ACTN</name>
<dbReference type="FunFam" id="3.30.70.270:FF:000001">
    <property type="entry name" value="Diguanylate cyclase domain protein"/>
    <property type="match status" value="1"/>
</dbReference>
<dbReference type="InterPro" id="IPR050469">
    <property type="entry name" value="Diguanylate_Cyclase"/>
</dbReference>
<feature type="region of interest" description="Disordered" evidence="1">
    <location>
        <begin position="460"/>
        <end position="489"/>
    </location>
</feature>
<dbReference type="Proteomes" id="UP000650511">
    <property type="component" value="Unassembled WGS sequence"/>
</dbReference>
<dbReference type="InterPro" id="IPR000160">
    <property type="entry name" value="GGDEF_dom"/>
</dbReference>
<dbReference type="OrthoDB" id="23692at2"/>
<feature type="transmembrane region" description="Helical" evidence="2">
    <location>
        <begin position="253"/>
        <end position="270"/>
    </location>
</feature>
<reference evidence="4" key="2">
    <citation type="submission" date="2020-09" db="EMBL/GenBank/DDBJ databases">
        <authorList>
            <person name="Sun Q."/>
            <person name="Zhou Y."/>
        </authorList>
    </citation>
    <scope>NUCLEOTIDE SEQUENCE</scope>
    <source>
        <strain evidence="4">CGMCC 1.14988</strain>
    </source>
</reference>
<protein>
    <recommendedName>
        <fullName evidence="3">GGDEF domain-containing protein</fullName>
    </recommendedName>
</protein>
<feature type="transmembrane region" description="Helical" evidence="2">
    <location>
        <begin position="209"/>
        <end position="232"/>
    </location>
</feature>
<feature type="compositionally biased region" description="Low complexity" evidence="1">
    <location>
        <begin position="469"/>
        <end position="481"/>
    </location>
</feature>
<keyword evidence="2" id="KW-0472">Membrane</keyword>
<feature type="transmembrane region" description="Helical" evidence="2">
    <location>
        <begin position="29"/>
        <end position="49"/>
    </location>
</feature>